<feature type="domain" description="D-serine dehydratase-like" evidence="3">
    <location>
        <begin position="304"/>
        <end position="392"/>
    </location>
</feature>
<comment type="similarity">
    <text evidence="1">Belongs to the DSD1 family.</text>
</comment>
<accession>A0A381SEU7</accession>
<dbReference type="EMBL" id="UINC01002960">
    <property type="protein sequence ID" value="SVA02004.1"/>
    <property type="molecule type" value="Genomic_DNA"/>
</dbReference>
<gene>
    <name evidence="4" type="ORF">METZ01_LOCUS54858</name>
</gene>
<dbReference type="SUPFAM" id="SSF51419">
    <property type="entry name" value="PLP-binding barrel"/>
    <property type="match status" value="1"/>
</dbReference>
<dbReference type="CDD" id="cd06819">
    <property type="entry name" value="PLPDE_III_LS_D-TA"/>
    <property type="match status" value="1"/>
</dbReference>
<dbReference type="GO" id="GO:0008721">
    <property type="term" value="F:D-serine ammonia-lyase activity"/>
    <property type="evidence" value="ECO:0007669"/>
    <property type="project" value="TreeGrafter"/>
</dbReference>
<proteinExistence type="inferred from homology"/>
<dbReference type="PANTHER" id="PTHR28004:SF2">
    <property type="entry name" value="D-SERINE DEHYDRATASE"/>
    <property type="match status" value="1"/>
</dbReference>
<dbReference type="PROSITE" id="PS51318">
    <property type="entry name" value="TAT"/>
    <property type="match status" value="1"/>
</dbReference>
<dbReference type="InterPro" id="IPR042208">
    <property type="entry name" value="D-ser_dehydrat-like_sf"/>
</dbReference>
<dbReference type="NCBIfam" id="TIGR01409">
    <property type="entry name" value="TAT_signal_seq"/>
    <property type="match status" value="1"/>
</dbReference>
<dbReference type="InterPro" id="IPR006311">
    <property type="entry name" value="TAT_signal"/>
</dbReference>
<evidence type="ECO:0000256" key="2">
    <source>
        <dbReference type="ARBA" id="ARBA00023239"/>
    </source>
</evidence>
<dbReference type="Gene3D" id="2.40.37.20">
    <property type="entry name" value="D-serine dehydratase-like domain"/>
    <property type="match status" value="1"/>
</dbReference>
<dbReference type="AlphaFoldDB" id="A0A381SEU7"/>
<dbReference type="PANTHER" id="PTHR28004">
    <property type="entry name" value="ZGC:162816-RELATED"/>
    <property type="match status" value="1"/>
</dbReference>
<dbReference type="InterPro" id="IPR001608">
    <property type="entry name" value="Ala_racemase_N"/>
</dbReference>
<evidence type="ECO:0000313" key="4">
    <source>
        <dbReference type="EMBL" id="SVA02004.1"/>
    </source>
</evidence>
<dbReference type="InterPro" id="IPR051466">
    <property type="entry name" value="D-amino_acid_metab_enzyme"/>
</dbReference>
<dbReference type="InterPro" id="IPR026956">
    <property type="entry name" value="D-ser_dehydrat-like_dom"/>
</dbReference>
<dbReference type="Gene3D" id="3.20.20.10">
    <property type="entry name" value="Alanine racemase"/>
    <property type="match status" value="1"/>
</dbReference>
<evidence type="ECO:0000256" key="1">
    <source>
        <dbReference type="ARBA" id="ARBA00005323"/>
    </source>
</evidence>
<keyword evidence="2" id="KW-0456">Lyase</keyword>
<dbReference type="SMART" id="SM01119">
    <property type="entry name" value="D-ser_dehydrat"/>
    <property type="match status" value="1"/>
</dbReference>
<sequence length="409" mass="44181">MTDSFLSRRQFLQGTAVTSAALWTPNSATARTANNLTNETEIGVSKWDLDTPVLCVDLGNFEQNVKTMQNTVTSNGIGCRPHAKTHKCPTIARLQIANGALGICTAKVSESEIMFEHGVEQILLTTANVTSTKIKRAMNLRRQCSGFVQATYTEQNARMLSEAASALGIVADVVVDVDPGGHRTGITAGQPALALAQLVDSLPNLNFQGMLCYDGGAQHVSGFEARRARAIEGMSQAAETYAMMTRAGLNMKIFSGGGTGTYNMDHETPGLTDVQSGSYIFMDTSYLSIGSRDNNEIYTDFAPSLTIVTTVLTSQYEGRATTDAGAKSCTINRPWPSVVGETGMSYTSGSDEFGTIRYENPSRTYQTGETLELVVSHCDPVVNLYDRIYATRNDQVEAIWPIAARGKNQ</sequence>
<dbReference type="GO" id="GO:0036088">
    <property type="term" value="P:D-serine catabolic process"/>
    <property type="evidence" value="ECO:0007669"/>
    <property type="project" value="TreeGrafter"/>
</dbReference>
<reference evidence="4" key="1">
    <citation type="submission" date="2018-05" db="EMBL/GenBank/DDBJ databases">
        <authorList>
            <person name="Lanie J.A."/>
            <person name="Ng W.-L."/>
            <person name="Kazmierczak K.M."/>
            <person name="Andrzejewski T.M."/>
            <person name="Davidsen T.M."/>
            <person name="Wayne K.J."/>
            <person name="Tettelin H."/>
            <person name="Glass J.I."/>
            <person name="Rusch D."/>
            <person name="Podicherti R."/>
            <person name="Tsui H.-C.T."/>
            <person name="Winkler M.E."/>
        </authorList>
    </citation>
    <scope>NUCLEOTIDE SEQUENCE</scope>
</reference>
<dbReference type="Pfam" id="PF14031">
    <property type="entry name" value="D-ser_dehydrat"/>
    <property type="match status" value="1"/>
</dbReference>
<dbReference type="InterPro" id="IPR029066">
    <property type="entry name" value="PLP-binding_barrel"/>
</dbReference>
<organism evidence="4">
    <name type="scientific">marine metagenome</name>
    <dbReference type="NCBI Taxonomy" id="408172"/>
    <lineage>
        <taxon>unclassified sequences</taxon>
        <taxon>metagenomes</taxon>
        <taxon>ecological metagenomes</taxon>
    </lineage>
</organism>
<name>A0A381SEU7_9ZZZZ</name>
<dbReference type="InterPro" id="IPR019546">
    <property type="entry name" value="TAT_signal_bac_arc"/>
</dbReference>
<evidence type="ECO:0000259" key="3">
    <source>
        <dbReference type="SMART" id="SM01119"/>
    </source>
</evidence>
<protein>
    <recommendedName>
        <fullName evidence="3">D-serine dehydratase-like domain-containing protein</fullName>
    </recommendedName>
</protein>
<dbReference type="Pfam" id="PF01168">
    <property type="entry name" value="Ala_racemase_N"/>
    <property type="match status" value="1"/>
</dbReference>